<dbReference type="InterPro" id="IPR018616">
    <property type="entry name" value="GUCD1"/>
</dbReference>
<dbReference type="PANTHER" id="PTHR31400:SF1">
    <property type="entry name" value="PROTEIN GUCD1"/>
    <property type="match status" value="1"/>
</dbReference>
<gene>
    <name evidence="1" type="ORF">R1flu_021908</name>
</gene>
<dbReference type="Pfam" id="PF09778">
    <property type="entry name" value="Guanylate_cyc_2"/>
    <property type="match status" value="1"/>
</dbReference>
<proteinExistence type="predicted"/>
<reference evidence="1 2" key="1">
    <citation type="submission" date="2024-09" db="EMBL/GenBank/DDBJ databases">
        <title>Chromosome-scale assembly of Riccia fluitans.</title>
        <authorList>
            <person name="Paukszto L."/>
            <person name="Sawicki J."/>
            <person name="Karawczyk K."/>
            <person name="Piernik-Szablinska J."/>
            <person name="Szczecinska M."/>
            <person name="Mazdziarz M."/>
        </authorList>
    </citation>
    <scope>NUCLEOTIDE SEQUENCE [LARGE SCALE GENOMIC DNA]</scope>
    <source>
        <strain evidence="1">Rf_01</strain>
        <tissue evidence="1">Aerial parts of the thallus</tissue>
    </source>
</reference>
<dbReference type="AlphaFoldDB" id="A0ABD1ZSA3"/>
<dbReference type="EMBL" id="JBHFFA010000001">
    <property type="protein sequence ID" value="KAL2653780.1"/>
    <property type="molecule type" value="Genomic_DNA"/>
</dbReference>
<keyword evidence="2" id="KW-1185">Reference proteome</keyword>
<comment type="caution">
    <text evidence="1">The sequence shown here is derived from an EMBL/GenBank/DDBJ whole genome shotgun (WGS) entry which is preliminary data.</text>
</comment>
<sequence length="288" mass="32008">METLVAGRPSHTRLPRPQSYSKSIWCNCSAKLSNGWVAASLLDCHAWNSSPSPLIDVSVPLPRSHYIQVPHVRQLCDWDCGLACVLMVLKALGVDGHDLKSLENLCRTTSIWTVDLAHLLRHFSIDVAFLTVTIGANPDFAVETFYKENMDEDVERVNRLFAKAAQVGIQIQWRSISGEELCMLILSGQYLAIALVDKRKLSHPWLDETCLGDCCGINSGYTGHYLVICGYDIDTDEFEIRDPASSSGSGRITLDALDEARKSFGTDEDILFISLHTFDQESASKREA</sequence>
<evidence type="ECO:0000313" key="2">
    <source>
        <dbReference type="Proteomes" id="UP001605036"/>
    </source>
</evidence>
<protein>
    <recommendedName>
        <fullName evidence="3">Guanylyl cyclase</fullName>
    </recommendedName>
</protein>
<organism evidence="1 2">
    <name type="scientific">Riccia fluitans</name>
    <dbReference type="NCBI Taxonomy" id="41844"/>
    <lineage>
        <taxon>Eukaryota</taxon>
        <taxon>Viridiplantae</taxon>
        <taxon>Streptophyta</taxon>
        <taxon>Embryophyta</taxon>
        <taxon>Marchantiophyta</taxon>
        <taxon>Marchantiopsida</taxon>
        <taxon>Marchantiidae</taxon>
        <taxon>Marchantiales</taxon>
        <taxon>Ricciaceae</taxon>
        <taxon>Riccia</taxon>
    </lineage>
</organism>
<dbReference type="Proteomes" id="UP001605036">
    <property type="component" value="Unassembled WGS sequence"/>
</dbReference>
<evidence type="ECO:0000313" key="1">
    <source>
        <dbReference type="EMBL" id="KAL2653780.1"/>
    </source>
</evidence>
<accession>A0ABD1ZSA3</accession>
<evidence type="ECO:0008006" key="3">
    <source>
        <dbReference type="Google" id="ProtNLM"/>
    </source>
</evidence>
<name>A0ABD1ZSA3_9MARC</name>
<dbReference type="PANTHER" id="PTHR31400">
    <property type="entry name" value="GUANYLYL CYCLASE DOMAIN CONTAINING PROTEIN 1 GUCD1"/>
    <property type="match status" value="1"/>
</dbReference>